<evidence type="ECO:0000256" key="1">
    <source>
        <dbReference type="SAM" id="MobiDB-lite"/>
    </source>
</evidence>
<feature type="compositionally biased region" description="Basic and acidic residues" evidence="1">
    <location>
        <begin position="1539"/>
        <end position="1548"/>
    </location>
</feature>
<feature type="region of interest" description="Disordered" evidence="1">
    <location>
        <begin position="120"/>
        <end position="154"/>
    </location>
</feature>
<name>A0A8B6ES05_MYTGA</name>
<feature type="compositionally biased region" description="Low complexity" evidence="1">
    <location>
        <begin position="130"/>
        <end position="139"/>
    </location>
</feature>
<evidence type="ECO:0000313" key="3">
    <source>
        <dbReference type="Proteomes" id="UP000596742"/>
    </source>
</evidence>
<feature type="region of interest" description="Disordered" evidence="1">
    <location>
        <begin position="904"/>
        <end position="925"/>
    </location>
</feature>
<sequence length="1708" mass="193426">MDSINGNATNIKEETVDHSYDLGHGISSELTHNSNSEIIRPLHLFSHHDARNLARSNDILNNASKLSITTGNYFNQEDMDKIKIKTEQNSEAMCRNLEQESIFNNDQNIKIEKISNTNAVKKSTDDTQTDTKTTDSFQDLSVSGVDGQNENSTGSTSNVFLEFWEVDKSEMSCNIVKESSQLIGHKVNENEISLETKLKENVTSASDILKNRRTNLKQNPPKSTSAQYLIKENTGNNESSFKGSDKISSTPDKCTSETLKNTTEKLLSEKALPSILKHRRKVNIIYKNISEPTQTKVPKGSFAPMKIKAITKEDQRIFPGGLGKVKNYRETDSLLIDKANRGAVNQEVTQQTASDPFVPEGIVMYSESFDHATPRIVQQNDMRSKGSKPMTKVEQQILQNGIAIVQNDQMTNKVLLDNVSRSAVNQEMSTQTSSNSSFPCHARIEMYSESFDRDSPSIVQHNDIKSKGPKPITKVEQRPLQNGLGKSQNDQITNEAVLANANKRADNKAVSQQTSSYSSVQCHERTAMYSESSDHDTPLIYQNKDLRSKYFNLITKVEKRNLQNRLEITKQVLLDNGNIHAVNQEVSQPTSSDSFVPSPERIEMYSESFDHDTPRIVQQNDIGSNKFKSNRILYVENRTLKKDIGDKNKRKDLQIARSEFVNLPPRIPDYKKKVLVSILPKPGSNILPENAPANANKTTLPIQNLPETPASNLLSSINNPFQQANLDKHTANQDANQSPLQFLPSALSHSSLQNCIVLMDQNQSCSVIPDNSLTTMQPITYIPLIVPLESVPFATSLTPLPLGSIPFPVSSSHSNTVPISNENLQQIAVEQRLNTASDVMVVNRSPVNPTIHPNSINNLEYVLNTESVQPNLSFSSLSNSVQQDYLAQTFPLVQTSYGKMTNTISLDTNNTKHSLPKESSSLKSENQQLFNYQLEQTAGRPENHSNRLQLEESLDAQVKSKPKHVSSDLSLNAAVRESSTQSSSFKAGTNTPEENIGDLSVCEIMGTPQHTNCETLQKIKNNGIQEQLLRPKINWKNLRRSKYLGNTGRPYKPIEGISRVRVDETMGTVQQINYETQQKANKNRIQEPRPKINWKNLRRPKYLGNTRMRKTPFLNRIPGKKRKYTITNPLVLERLRRCCADRYKTPMPSDVIHDGTEVESPDLNIVVESVYSLSHETDRVKDDLLHCKWFLKRQRSYFMNKFKRKMKLFGIINRKEFTDPKLSAPCLVVLDSLPNFQERTLRKCRQTRKIYTKKIEACTHQCRDKVVSDFCYKISKGKIIKHYKQEMERDEKDKYLNQIYDCDKKGSINLDISTHEIMMLLKTALVVNMVHNSTGQTKTPLPTDIKALIQMFPRIVDANDNAFWQVKIANNSILINATELESDNLSAIVNEKLRQDRQIESLRNESNTQPPDSIFNLSDDSSVILSESSDEEDEILMKLDKGEECEKRNNNDDNDPTTLITKYTYHRRSTSPWSDVSDVDDRNLTVETGANIDSSCSDEHMDLSAISNSKEHTVPRAIHAEKRRNSVQSVTLTRKRKRDPLNDQEMCKNDANCTHSGEDFSDDISNVKTSTSESIMQHLQWKDLLSDSMQQYPTIEKVVPKLQEFKSSLNGMLNKISYKRKKKLVREPSYQNQIDSSDIDIEIINDETDNPTGKRLSVHDIGTHKDLTDRLITDIFQESNTMDLKCSTESNLETISLEDDNDSEKDDK</sequence>
<organism evidence="2 3">
    <name type="scientific">Mytilus galloprovincialis</name>
    <name type="common">Mediterranean mussel</name>
    <dbReference type="NCBI Taxonomy" id="29158"/>
    <lineage>
        <taxon>Eukaryota</taxon>
        <taxon>Metazoa</taxon>
        <taxon>Spiralia</taxon>
        <taxon>Lophotrochozoa</taxon>
        <taxon>Mollusca</taxon>
        <taxon>Bivalvia</taxon>
        <taxon>Autobranchia</taxon>
        <taxon>Pteriomorphia</taxon>
        <taxon>Mytilida</taxon>
        <taxon>Mytiloidea</taxon>
        <taxon>Mytilidae</taxon>
        <taxon>Mytilinae</taxon>
        <taxon>Mytilus</taxon>
    </lineage>
</organism>
<accession>A0A8B6ES05</accession>
<feature type="region of interest" description="Disordered" evidence="1">
    <location>
        <begin position="1523"/>
        <end position="1548"/>
    </location>
</feature>
<keyword evidence="3" id="KW-1185">Reference proteome</keyword>
<evidence type="ECO:0000313" key="2">
    <source>
        <dbReference type="EMBL" id="VDI38630.1"/>
    </source>
</evidence>
<feature type="region of interest" description="Disordered" evidence="1">
    <location>
        <begin position="957"/>
        <end position="992"/>
    </location>
</feature>
<reference evidence="2" key="1">
    <citation type="submission" date="2018-11" db="EMBL/GenBank/DDBJ databases">
        <authorList>
            <person name="Alioto T."/>
            <person name="Alioto T."/>
        </authorList>
    </citation>
    <scope>NUCLEOTIDE SEQUENCE</scope>
</reference>
<dbReference type="Proteomes" id="UP000596742">
    <property type="component" value="Unassembled WGS sequence"/>
</dbReference>
<feature type="compositionally biased region" description="Polar residues" evidence="1">
    <location>
        <begin position="904"/>
        <end position="913"/>
    </location>
</feature>
<feature type="compositionally biased region" description="Polar residues" evidence="1">
    <location>
        <begin position="977"/>
        <end position="992"/>
    </location>
</feature>
<proteinExistence type="predicted"/>
<dbReference type="EMBL" id="UYJE01005608">
    <property type="protein sequence ID" value="VDI38630.1"/>
    <property type="molecule type" value="Genomic_DNA"/>
</dbReference>
<comment type="caution">
    <text evidence="2">The sequence shown here is derived from an EMBL/GenBank/DDBJ whole genome shotgun (WGS) entry which is preliminary data.</text>
</comment>
<gene>
    <name evidence="2" type="ORF">MGAL_10B048944</name>
</gene>
<feature type="region of interest" description="Disordered" evidence="1">
    <location>
        <begin position="233"/>
        <end position="256"/>
    </location>
</feature>
<dbReference type="OrthoDB" id="6103949at2759"/>
<protein>
    <submittedName>
        <fullName evidence="2">Uncharacterized protein</fullName>
    </submittedName>
</protein>